<sequence>MARPSIFLELKNSHKPLHPTAFLDGMRGVAAFFVVLAHVSMLFYPLHRHGWSSEGPHFFELPIIRLLYSGAAMVTIFFIISGYALSYKPLLLLCKGERARVFDALASAMFRRGVRLFLPCIVVAFWCVWAIHFDLNCPNQSASCNCLEHVWWWFNSTMHGLNPFRADANHFAQPFAKIDHTLWTIPVEYKGSVVVFGLSLIFVKTRYRTRLGLEAAYLTWLTWVGQWEIFLFVAGMACCEIHHITHPPVVPRSLEPASPMMERFKSLRPRPWMSDQNIIWGKVLPMFVLIPILYVLSQPEDWLGRGDAPFYATLDTHVPASWSKNTAAGRFWQCLAAIALVLLVEHTRFLRRLFTSPLPQYLGKISFSLYLVHRTLLNIILARLRIHAVSWTAQWISIWWLHEGLSLLTIAALFLPLLIWGSDVFTRYLDQGSVELAKWLESKSYRNELD</sequence>
<keyword evidence="3" id="KW-0808">Transferase</keyword>
<feature type="transmembrane region" description="Helical" evidence="1">
    <location>
        <begin position="327"/>
        <end position="344"/>
    </location>
</feature>
<evidence type="ECO:0000256" key="1">
    <source>
        <dbReference type="SAM" id="Phobius"/>
    </source>
</evidence>
<accession>A0AAN6IAD8</accession>
<name>A0AAN6IAD8_9EURO</name>
<dbReference type="PANTHER" id="PTHR23028">
    <property type="entry name" value="ACETYLTRANSFERASE"/>
    <property type="match status" value="1"/>
</dbReference>
<dbReference type="InterPro" id="IPR050879">
    <property type="entry name" value="Acyltransferase_3"/>
</dbReference>
<keyword evidence="1" id="KW-0812">Transmembrane</keyword>
<feature type="transmembrane region" description="Helical" evidence="1">
    <location>
        <begin position="278"/>
        <end position="296"/>
    </location>
</feature>
<evidence type="ECO:0000259" key="2">
    <source>
        <dbReference type="Pfam" id="PF01757"/>
    </source>
</evidence>
<feature type="transmembrane region" description="Helical" evidence="1">
    <location>
        <begin position="66"/>
        <end position="85"/>
    </location>
</feature>
<dbReference type="Pfam" id="PF01757">
    <property type="entry name" value="Acyl_transf_3"/>
    <property type="match status" value="1"/>
</dbReference>
<dbReference type="EMBL" id="MU404359">
    <property type="protein sequence ID" value="KAI1610071.1"/>
    <property type="molecule type" value="Genomic_DNA"/>
</dbReference>
<dbReference type="Proteomes" id="UP001203852">
    <property type="component" value="Unassembled WGS sequence"/>
</dbReference>
<feature type="transmembrane region" description="Helical" evidence="1">
    <location>
        <begin position="116"/>
        <end position="133"/>
    </location>
</feature>
<keyword evidence="1" id="KW-0472">Membrane</keyword>
<keyword evidence="4" id="KW-1185">Reference proteome</keyword>
<feature type="transmembrane region" description="Helical" evidence="1">
    <location>
        <begin position="21"/>
        <end position="46"/>
    </location>
</feature>
<evidence type="ECO:0000313" key="3">
    <source>
        <dbReference type="EMBL" id="KAI1610071.1"/>
    </source>
</evidence>
<organism evidence="3 4">
    <name type="scientific">Exophiala viscosa</name>
    <dbReference type="NCBI Taxonomy" id="2486360"/>
    <lineage>
        <taxon>Eukaryota</taxon>
        <taxon>Fungi</taxon>
        <taxon>Dikarya</taxon>
        <taxon>Ascomycota</taxon>
        <taxon>Pezizomycotina</taxon>
        <taxon>Eurotiomycetes</taxon>
        <taxon>Chaetothyriomycetidae</taxon>
        <taxon>Chaetothyriales</taxon>
        <taxon>Herpotrichiellaceae</taxon>
        <taxon>Exophiala</taxon>
    </lineage>
</organism>
<feature type="transmembrane region" description="Helical" evidence="1">
    <location>
        <begin position="183"/>
        <end position="203"/>
    </location>
</feature>
<dbReference type="PANTHER" id="PTHR23028:SF134">
    <property type="entry name" value="PUTATIVE (AFU_ORTHOLOGUE AFUA_4G08520)-RELATED"/>
    <property type="match status" value="1"/>
</dbReference>
<evidence type="ECO:0000313" key="4">
    <source>
        <dbReference type="Proteomes" id="UP001203852"/>
    </source>
</evidence>
<feature type="transmembrane region" description="Helical" evidence="1">
    <location>
        <begin position="398"/>
        <end position="420"/>
    </location>
</feature>
<gene>
    <name evidence="3" type="ORF">EDD36DRAFT_386594</name>
</gene>
<comment type="caution">
    <text evidence="3">The sequence shown here is derived from an EMBL/GenBank/DDBJ whole genome shotgun (WGS) entry which is preliminary data.</text>
</comment>
<proteinExistence type="predicted"/>
<protein>
    <submittedName>
        <fullName evidence="3">Acyltransferase 3</fullName>
    </submittedName>
</protein>
<dbReference type="InterPro" id="IPR002656">
    <property type="entry name" value="Acyl_transf_3_dom"/>
</dbReference>
<reference evidence="3" key="1">
    <citation type="journal article" date="2022" name="bioRxiv">
        <title>Deciphering the potential niche of two novel black yeast fungi from a biological soil crust based on their genomes, phenotypes, and melanin regulation.</title>
        <authorList>
            <consortium name="DOE Joint Genome Institute"/>
            <person name="Carr E.C."/>
            <person name="Barton Q."/>
            <person name="Grambo S."/>
            <person name="Sullivan M."/>
            <person name="Renfro C.M."/>
            <person name="Kuo A."/>
            <person name="Pangilinan J."/>
            <person name="Lipzen A."/>
            <person name="Keymanesh K."/>
            <person name="Savage E."/>
            <person name="Barry K."/>
            <person name="Grigoriev I.V."/>
            <person name="Riekhof W.R."/>
            <person name="Harris S.S."/>
        </authorList>
    </citation>
    <scope>NUCLEOTIDE SEQUENCE</scope>
    <source>
        <strain evidence="3">JF 03-4F</strain>
    </source>
</reference>
<dbReference type="AlphaFoldDB" id="A0AAN6IAD8"/>
<keyword evidence="1" id="KW-1133">Transmembrane helix</keyword>
<dbReference type="GO" id="GO:0016747">
    <property type="term" value="F:acyltransferase activity, transferring groups other than amino-acyl groups"/>
    <property type="evidence" value="ECO:0007669"/>
    <property type="project" value="InterPro"/>
</dbReference>
<feature type="domain" description="Acyltransferase 3" evidence="2">
    <location>
        <begin position="21"/>
        <end position="405"/>
    </location>
</feature>
<keyword evidence="3" id="KW-0012">Acyltransferase</keyword>